<dbReference type="InterPro" id="IPR014710">
    <property type="entry name" value="RmlC-like_jellyroll"/>
</dbReference>
<evidence type="ECO:0000256" key="11">
    <source>
        <dbReference type="ARBA" id="ARBA00023201"/>
    </source>
</evidence>
<evidence type="ECO:0000256" key="9">
    <source>
        <dbReference type="ARBA" id="ARBA00023065"/>
    </source>
</evidence>
<evidence type="ECO:0000256" key="4">
    <source>
        <dbReference type="ARBA" id="ARBA00022723"/>
    </source>
</evidence>
<keyword evidence="8" id="KW-0915">Sodium</keyword>
<dbReference type="GO" id="GO:0005886">
    <property type="term" value="C:plasma membrane"/>
    <property type="evidence" value="ECO:0007669"/>
    <property type="project" value="TreeGrafter"/>
</dbReference>
<feature type="region of interest" description="Disordered" evidence="15">
    <location>
        <begin position="1025"/>
        <end position="1084"/>
    </location>
</feature>
<feature type="region of interest" description="Disordered" evidence="15">
    <location>
        <begin position="1122"/>
        <end position="1167"/>
    </location>
</feature>
<dbReference type="GO" id="GO:0015385">
    <property type="term" value="F:sodium:proton antiporter activity"/>
    <property type="evidence" value="ECO:0007669"/>
    <property type="project" value="InterPro"/>
</dbReference>
<evidence type="ECO:0000256" key="6">
    <source>
        <dbReference type="ARBA" id="ARBA00022833"/>
    </source>
</evidence>
<evidence type="ECO:0000256" key="7">
    <source>
        <dbReference type="ARBA" id="ARBA00022989"/>
    </source>
</evidence>
<keyword evidence="9" id="KW-0406">Ion transport</keyword>
<dbReference type="Pfam" id="PF00999">
    <property type="entry name" value="Na_H_Exchanger"/>
    <property type="match status" value="1"/>
</dbReference>
<feature type="compositionally biased region" description="Low complexity" evidence="15">
    <location>
        <begin position="925"/>
        <end position="941"/>
    </location>
</feature>
<evidence type="ECO:0000256" key="1">
    <source>
        <dbReference type="ARBA" id="ARBA00004141"/>
    </source>
</evidence>
<evidence type="ECO:0000259" key="17">
    <source>
        <dbReference type="PROSITE" id="PS50865"/>
    </source>
</evidence>
<keyword evidence="6" id="KW-0862">Zinc</keyword>
<comment type="caution">
    <text evidence="18">The sequence shown here is derived from an EMBL/GenBank/DDBJ whole genome shotgun (WGS) entry which is preliminary data.</text>
</comment>
<keyword evidence="2" id="KW-0813">Transport</keyword>
<keyword evidence="10 16" id="KW-0472">Membrane</keyword>
<feature type="region of interest" description="Disordered" evidence="15">
    <location>
        <begin position="1659"/>
        <end position="1691"/>
    </location>
</feature>
<keyword evidence="5 14" id="KW-0863">Zinc-finger</keyword>
<dbReference type="InterPro" id="IPR002893">
    <property type="entry name" value="Znf_MYND"/>
</dbReference>
<dbReference type="Gene3D" id="6.10.140.2220">
    <property type="match status" value="1"/>
</dbReference>
<evidence type="ECO:0000256" key="14">
    <source>
        <dbReference type="PROSITE-ProRule" id="PRU00134"/>
    </source>
</evidence>
<evidence type="ECO:0000256" key="15">
    <source>
        <dbReference type="SAM" id="MobiDB-lite"/>
    </source>
</evidence>
<dbReference type="PANTHER" id="PTHR10110:SF197">
    <property type="entry name" value="SODIUM_HYDROGEN EXCHANGER"/>
    <property type="match status" value="1"/>
</dbReference>
<dbReference type="InterPro" id="IPR018422">
    <property type="entry name" value="Cation/H_exchanger_CPA1"/>
</dbReference>
<feature type="compositionally biased region" description="Gly residues" evidence="15">
    <location>
        <begin position="1148"/>
        <end position="1167"/>
    </location>
</feature>
<comment type="subcellular location">
    <subcellularLocation>
        <location evidence="1">Membrane</location>
        <topology evidence="1">Multi-pass membrane protein</topology>
    </subcellularLocation>
</comment>
<dbReference type="PANTHER" id="PTHR10110">
    <property type="entry name" value="SODIUM/HYDROGEN EXCHANGER"/>
    <property type="match status" value="1"/>
</dbReference>
<dbReference type="GO" id="GO:0098719">
    <property type="term" value="P:sodium ion import across plasma membrane"/>
    <property type="evidence" value="ECO:0007669"/>
    <property type="project" value="TreeGrafter"/>
</dbReference>
<feature type="region of interest" description="Disordered" evidence="15">
    <location>
        <begin position="911"/>
        <end position="944"/>
    </location>
</feature>
<evidence type="ECO:0000256" key="8">
    <source>
        <dbReference type="ARBA" id="ARBA00023053"/>
    </source>
</evidence>
<feature type="transmembrane region" description="Helical" evidence="16">
    <location>
        <begin position="386"/>
        <end position="416"/>
    </location>
</feature>
<dbReference type="GO" id="GO:0008270">
    <property type="term" value="F:zinc ion binding"/>
    <property type="evidence" value="ECO:0007669"/>
    <property type="project" value="UniProtKB-KW"/>
</dbReference>
<dbReference type="Gene3D" id="2.60.120.10">
    <property type="entry name" value="Jelly Rolls"/>
    <property type="match status" value="1"/>
</dbReference>
<feature type="transmembrane region" description="Helical" evidence="16">
    <location>
        <begin position="507"/>
        <end position="526"/>
    </location>
</feature>
<feature type="transmembrane region" description="Helical" evidence="16">
    <location>
        <begin position="687"/>
        <end position="710"/>
    </location>
</feature>
<feature type="transmembrane region" description="Helical" evidence="16">
    <location>
        <begin position="648"/>
        <end position="666"/>
    </location>
</feature>
<evidence type="ECO:0000256" key="12">
    <source>
        <dbReference type="ARBA" id="ARBA00047524"/>
    </source>
</evidence>
<feature type="transmembrane region" description="Helical" evidence="16">
    <location>
        <begin position="620"/>
        <end position="642"/>
    </location>
</feature>
<feature type="compositionally biased region" description="Basic and acidic residues" evidence="15">
    <location>
        <begin position="1858"/>
        <end position="1868"/>
    </location>
</feature>
<dbReference type="InterPro" id="IPR006153">
    <property type="entry name" value="Cation/H_exchanger_TM"/>
</dbReference>
<comment type="catalytic activity">
    <reaction evidence="12">
        <text>Na(+)(in) + H(+)(out) = Na(+)(out) + H(+)(in)</text>
        <dbReference type="Rhea" id="RHEA:29419"/>
        <dbReference type="ChEBI" id="CHEBI:15378"/>
        <dbReference type="ChEBI" id="CHEBI:29101"/>
    </reaction>
</comment>
<feature type="compositionally biased region" description="Low complexity" evidence="15">
    <location>
        <begin position="1127"/>
        <end position="1147"/>
    </location>
</feature>
<proteinExistence type="predicted"/>
<evidence type="ECO:0000256" key="2">
    <source>
        <dbReference type="ARBA" id="ARBA00022448"/>
    </source>
</evidence>
<feature type="compositionally biased region" description="Gly residues" evidence="15">
    <location>
        <begin position="1071"/>
        <end position="1080"/>
    </location>
</feature>
<dbReference type="EMBL" id="LHPG02000013">
    <property type="protein sequence ID" value="PRW44236.1"/>
    <property type="molecule type" value="Genomic_DNA"/>
</dbReference>
<organism evidence="18 19">
    <name type="scientific">Chlorella sorokiniana</name>
    <name type="common">Freshwater green alga</name>
    <dbReference type="NCBI Taxonomy" id="3076"/>
    <lineage>
        <taxon>Eukaryota</taxon>
        <taxon>Viridiplantae</taxon>
        <taxon>Chlorophyta</taxon>
        <taxon>core chlorophytes</taxon>
        <taxon>Trebouxiophyceae</taxon>
        <taxon>Chlorellales</taxon>
        <taxon>Chlorellaceae</taxon>
        <taxon>Chlorella clade</taxon>
        <taxon>Chlorella</taxon>
    </lineage>
</organism>
<dbReference type="Pfam" id="PF01753">
    <property type="entry name" value="zf-MYND"/>
    <property type="match status" value="1"/>
</dbReference>
<dbReference type="PROSITE" id="PS01360">
    <property type="entry name" value="ZF_MYND_1"/>
    <property type="match status" value="1"/>
</dbReference>
<evidence type="ECO:0000256" key="3">
    <source>
        <dbReference type="ARBA" id="ARBA00022692"/>
    </source>
</evidence>
<evidence type="ECO:0000313" key="18">
    <source>
        <dbReference type="EMBL" id="PRW44236.1"/>
    </source>
</evidence>
<gene>
    <name evidence="18" type="ORF">C2E21_6657</name>
</gene>
<dbReference type="OrthoDB" id="515413at2759"/>
<keyword evidence="7 16" id="KW-1133">Transmembrane helix</keyword>
<dbReference type="Gene3D" id="6.10.140.1330">
    <property type="match status" value="1"/>
</dbReference>
<dbReference type="PROSITE" id="PS50865">
    <property type="entry name" value="ZF_MYND_2"/>
    <property type="match status" value="1"/>
</dbReference>
<feature type="compositionally biased region" description="Low complexity" evidence="15">
    <location>
        <begin position="1827"/>
        <end position="1847"/>
    </location>
</feature>
<feature type="transmembrane region" description="Helical" evidence="16">
    <location>
        <begin position="472"/>
        <end position="495"/>
    </location>
</feature>
<evidence type="ECO:0000256" key="13">
    <source>
        <dbReference type="ARBA" id="ARBA00047912"/>
    </source>
</evidence>
<evidence type="ECO:0000313" key="19">
    <source>
        <dbReference type="Proteomes" id="UP000239899"/>
    </source>
</evidence>
<comment type="catalytic activity">
    <reaction evidence="13">
        <text>K(+)(in) + H(+)(out) = K(+)(out) + H(+)(in)</text>
        <dbReference type="Rhea" id="RHEA:29467"/>
        <dbReference type="ChEBI" id="CHEBI:15378"/>
        <dbReference type="ChEBI" id="CHEBI:29103"/>
    </reaction>
</comment>
<accession>A0A2P6TJH6</accession>
<dbReference type="GO" id="GO:0015386">
    <property type="term" value="F:potassium:proton antiporter activity"/>
    <property type="evidence" value="ECO:0007669"/>
    <property type="project" value="TreeGrafter"/>
</dbReference>
<feature type="transmembrane region" description="Helical" evidence="16">
    <location>
        <begin position="722"/>
        <end position="751"/>
    </location>
</feature>
<keyword evidence="11" id="KW-0739">Sodium transport</keyword>
<feature type="region of interest" description="Disordered" evidence="15">
    <location>
        <begin position="1827"/>
        <end position="1912"/>
    </location>
</feature>
<evidence type="ECO:0000256" key="16">
    <source>
        <dbReference type="SAM" id="Phobius"/>
    </source>
</evidence>
<name>A0A2P6TJH6_CHLSO</name>
<keyword evidence="3 16" id="KW-0812">Transmembrane</keyword>
<feature type="transmembrane region" description="Helical" evidence="16">
    <location>
        <begin position="443"/>
        <end position="465"/>
    </location>
</feature>
<dbReference type="GO" id="GO:0051453">
    <property type="term" value="P:regulation of intracellular pH"/>
    <property type="evidence" value="ECO:0007669"/>
    <property type="project" value="TreeGrafter"/>
</dbReference>
<feature type="domain" description="MYND-type" evidence="17">
    <location>
        <begin position="277"/>
        <end position="319"/>
    </location>
</feature>
<feature type="transmembrane region" description="Helical" evidence="16">
    <location>
        <begin position="332"/>
        <end position="354"/>
    </location>
</feature>
<keyword evidence="4" id="KW-0479">Metal-binding</keyword>
<sequence length="1912" mass="202082">MEAVRPFVPRDGFNLLQESALHCDVPAMAQILMRGADIEFGADLGFSPLAMALNSVTLSKGDRARLEATKRAVLLLRHGADPEAQSGRTRETAADLLPRTEAAGDLYVECHAERQERSDGKCGKEADPEFFCPCRSGRKYARCCQKRGIVYHETLSNTYEQQMFTMPPAAMDTFQQYLAMRDAQIGGDPNALLFPEVRDEHGRPVDVFKEAKAAVLEPLRQAGLLDPVFHYAADKMDFEVNTAVDEYTALGTDARPALEIERAAKIAADGGPLFRRCAACGSYEETHGQYKACSACKAVRYCGTDCQAAHWKAGHKRVCKTRPPKAVSRSQMAYSLAGEAVAVGISGPALAAYVQQMLARMEREALLSGWASIQGRSVPGGGPDAFLFGALAVLVACCLHFSSLSAVFVLVAGALVEGVVFPFNLGRLGNAFTLWLGIDPPEIFFFAFLPPLLLDSALSIDYFLFKKVAVQVMFFAFLVVLLSALITTPVLLYGLGLAARGWRWQHGALFSAMLASTDALAITAVLRRAGGPESLVTLMEGESLLNDASGIVLFELFHRLVQQLGEDGSSSRGSSGSSGSAPTSPLAVLPLLGAEIAQLAAGGVAVGLAAGWLTRRLLRLLRWFGASASQEVATIVAVGYLAFYLANAPLRVSGVIAVVVFGLYGNSTSHFELASSRHMHDSAAVQGTLSFALNGMVFFFAGASAVNFMIRAVEGLGDYGFAFALFPAIYIALFLIRGLCILLFNPVFALLGSQPLPLRAVPFATWGGLRGAISLIMCQVVVTDESVVGRSPLVAAQLGLWTSLFVLCTLLINAPTIPAVLRWTGLTEVSPVKLSIREKAKRALLRYTAAAVKDLRDDPDEMLRGVDWGKVARFVDLSDELQLFEKPSSPAGGTHGGSAAVEVRAQGAGHTVLTPDAGGALQQEGAQPGPAARRPGAAAAAGGVGPAALQQDELFEAAGWAAPSFSAKGSARSRRDEALADLGRVSARPPLGHSSRRLLGASFATLSHKWEPRFAGAAGAASAAGQAADGEPGAAASPEASKPRLAGAKSAPLMHTIVEVGTSSEEESGSDGEGWGGAGSDFGHTAERQPLLQQLGSAAVPSSPRTMHGLVRGRLLPAAADRQAVMQTTRQQQQSQQRQSQRQRVPAGGSGSGMSGPAGAGGSAGVGPGQWSEEVLAEARVRLVAGLKRYFHAKRGEGLLSTKGLRILDYACDRAADCAYQPLDIWSVAEREAVGRYMIRALAWLFFRVKRLTGRLPRWMRWLLMPPLRWLSGVIGGVLSTTMLAACEVAVELWLGLTWSPQAQWLRESEKAGRLQAEIGAECGRVQRFIIDREIEAPERFQAIQSYRAAMAILRQQSAFIDELFASGIVNEVERGAMQEPVELRARRLEIQGPVWRAPSVREVLRGLPFLQQVPEPLFDALLDRGQLIEFSRGEVIWAPPQAPNKAGDGLHIVIYGLVRHSFTDRAGRAREYFLGSGGVLGPLCALTGHPMPGSGPAIAEANALHKGPVVFHIPQSVMRRVRQRAAAGDHDFAQLALDLFRVAGLYVLERMKGEVLSAVAGEHRRAAVERARRAAIRHAAAASAAAAAVTQGGTRSKPPVVPATEAAGQAAALDGEADAGGRAAAEGLGGGLGIRRHSRVRFDLPEPQIVEAEQAGGALPLPQTPFDAAAGAPSSGLGSGGVGQESQTSGRLPGVQYVPLSEAEVLQRLDQQKLWHASQALARHVLAELRLQLRDAELLQLAPRQQWRQRSHVLLMRGALHSMPSSGGGSSSTASSGGGGERCSPELLQAPAVLPWLAPHLGPPAGGGRTLAAGSGGALLLVCPEEPASPSSLSSRSSAGSMSELGPSPFADASRSPPERGGQEGRAADGGAAAPAEAAPGRLPPSGRPLHRVKSRSLPGPPALGVEAAGP</sequence>
<feature type="region of interest" description="Disordered" evidence="15">
    <location>
        <begin position="1761"/>
        <end position="1786"/>
    </location>
</feature>
<evidence type="ECO:0000256" key="5">
    <source>
        <dbReference type="ARBA" id="ARBA00022771"/>
    </source>
</evidence>
<dbReference type="SUPFAM" id="SSF144232">
    <property type="entry name" value="HIT/MYND zinc finger-like"/>
    <property type="match status" value="1"/>
</dbReference>
<evidence type="ECO:0000256" key="10">
    <source>
        <dbReference type="ARBA" id="ARBA00023136"/>
    </source>
</evidence>
<dbReference type="Proteomes" id="UP000239899">
    <property type="component" value="Unassembled WGS sequence"/>
</dbReference>
<keyword evidence="19" id="KW-1185">Reference proteome</keyword>
<reference evidence="18 19" key="1">
    <citation type="journal article" date="2018" name="Plant J.">
        <title>Genome sequences of Chlorella sorokiniana UTEX 1602 and Micractinium conductrix SAG 241.80: implications to maltose excretion by a green alga.</title>
        <authorList>
            <person name="Arriola M.B."/>
            <person name="Velmurugan N."/>
            <person name="Zhang Y."/>
            <person name="Plunkett M.H."/>
            <person name="Hondzo H."/>
            <person name="Barney B.M."/>
        </authorList>
    </citation>
    <scope>NUCLEOTIDE SEQUENCE [LARGE SCALE GENOMIC DNA]</scope>
    <source>
        <strain evidence="19">UTEX 1602</strain>
    </source>
</reference>
<feature type="compositionally biased region" description="Low complexity" evidence="15">
    <location>
        <begin position="1870"/>
        <end position="1882"/>
    </location>
</feature>
<dbReference type="InterPro" id="IPR018490">
    <property type="entry name" value="cNMP-bd_dom_sf"/>
</dbReference>
<feature type="compositionally biased region" description="Gly residues" evidence="15">
    <location>
        <begin position="1767"/>
        <end position="1782"/>
    </location>
</feature>
<protein>
    <submittedName>
        <fullName evidence="18">Sodium hydrogen exchanger 7</fullName>
    </submittedName>
</protein>
<dbReference type="SUPFAM" id="SSF51206">
    <property type="entry name" value="cAMP-binding domain-like"/>
    <property type="match status" value="1"/>
</dbReference>